<dbReference type="PANTHER" id="PTHR34220:SF7">
    <property type="entry name" value="SENSOR HISTIDINE KINASE YPDA"/>
    <property type="match status" value="1"/>
</dbReference>
<keyword evidence="2" id="KW-0597">Phosphoprotein</keyword>
<dbReference type="SUPFAM" id="SSF55874">
    <property type="entry name" value="ATPase domain of HSP90 chaperone/DNA topoisomerase II/histidine kinase"/>
    <property type="match status" value="1"/>
</dbReference>
<proteinExistence type="predicted"/>
<evidence type="ECO:0000313" key="7">
    <source>
        <dbReference type="EMBL" id="QBE97299.1"/>
    </source>
</evidence>
<dbReference type="SUPFAM" id="SSF158472">
    <property type="entry name" value="HAMP domain-like"/>
    <property type="match status" value="1"/>
</dbReference>
<evidence type="ECO:0000259" key="6">
    <source>
        <dbReference type="PROSITE" id="PS50885"/>
    </source>
</evidence>
<dbReference type="KEGG" id="bpro:PMF13cell1_02855"/>
<dbReference type="EC" id="2.7.13.3" evidence="7"/>
<gene>
    <name evidence="7" type="primary">yehU_9</name>
    <name evidence="7" type="ORF">PMF13cell1_02855</name>
</gene>
<dbReference type="InterPro" id="IPR003660">
    <property type="entry name" value="HAMP_dom"/>
</dbReference>
<dbReference type="InterPro" id="IPR003594">
    <property type="entry name" value="HATPase_dom"/>
</dbReference>
<evidence type="ECO:0000313" key="8">
    <source>
        <dbReference type="Proteomes" id="UP000289794"/>
    </source>
</evidence>
<dbReference type="InterPro" id="IPR036890">
    <property type="entry name" value="HATPase_C_sf"/>
</dbReference>
<dbReference type="Gene3D" id="3.30.565.10">
    <property type="entry name" value="Histidine kinase-like ATPase, C-terminal domain"/>
    <property type="match status" value="1"/>
</dbReference>
<name>A0A4P6LYM0_9FIRM</name>
<organism evidence="7 8">
    <name type="scientific">Blautia producta</name>
    <dbReference type="NCBI Taxonomy" id="33035"/>
    <lineage>
        <taxon>Bacteria</taxon>
        <taxon>Bacillati</taxon>
        <taxon>Bacillota</taxon>
        <taxon>Clostridia</taxon>
        <taxon>Lachnospirales</taxon>
        <taxon>Lachnospiraceae</taxon>
        <taxon>Blautia</taxon>
    </lineage>
</organism>
<evidence type="ECO:0000256" key="3">
    <source>
        <dbReference type="ARBA" id="ARBA00022679"/>
    </source>
</evidence>
<evidence type="ECO:0000256" key="4">
    <source>
        <dbReference type="ARBA" id="ARBA00022777"/>
    </source>
</evidence>
<dbReference type="AlphaFoldDB" id="A0A4P6LYM0"/>
<dbReference type="RefSeq" id="WP_130181132.1">
    <property type="nucleotide sequence ID" value="NZ_CP035945.1"/>
</dbReference>
<dbReference type="InterPro" id="IPR010559">
    <property type="entry name" value="Sig_transdc_His_kin_internal"/>
</dbReference>
<dbReference type="EMBL" id="CP035945">
    <property type="protein sequence ID" value="QBE97299.1"/>
    <property type="molecule type" value="Genomic_DNA"/>
</dbReference>
<feature type="domain" description="HAMP" evidence="6">
    <location>
        <begin position="328"/>
        <end position="380"/>
    </location>
</feature>
<dbReference type="SMART" id="SM00304">
    <property type="entry name" value="HAMP"/>
    <property type="match status" value="1"/>
</dbReference>
<keyword evidence="3 7" id="KW-0808">Transferase</keyword>
<dbReference type="Pfam" id="PF02518">
    <property type="entry name" value="HATPase_c"/>
    <property type="match status" value="1"/>
</dbReference>
<reference evidence="7 8" key="1">
    <citation type="submission" date="2019-01" db="EMBL/GenBank/DDBJ databases">
        <title>PMF-metabolizing Aryl O-demethylase.</title>
        <authorList>
            <person name="Kim M."/>
        </authorList>
    </citation>
    <scope>NUCLEOTIDE SEQUENCE [LARGE SCALE GENOMIC DNA]</scope>
    <source>
        <strain evidence="7 8">PMF1</strain>
    </source>
</reference>
<dbReference type="InterPro" id="IPR050640">
    <property type="entry name" value="Bact_2-comp_sensor_kinase"/>
</dbReference>
<feature type="transmembrane region" description="Helical" evidence="5">
    <location>
        <begin position="304"/>
        <end position="322"/>
    </location>
</feature>
<keyword evidence="5" id="KW-0472">Membrane</keyword>
<sequence>MKKYKSLKRMYFGNFLLLIVIPIFLVFLAAIGIIDTMIRNAAIANIKSAQGSMVKTLEGDIKDASLQLSHLVYNDSGNFLQLAAETDTDSISVRNEKFGMLENAFQIAVTPKQDIISMQIYMKDGKDTSLKDGLLLSSEEVRDSPWYGHALENKNTVSIGSYDTGLTSLTHSRQRRWEFIIAAALSPDRALDRSGKLEVTALFYKSDLGRLVKEYEKNPLLGTAMVLDEKGQLIYKGQSGDRGEWYLDQLHGYQEGVFHKDVKLYRKEHKVKKYTYVISELSSTGWKVINIVPTSNLTKRFNQIALVLLLVLMVLFVLFYLFSRYFLRNILLPVHALVEGMKEVQNSNLAVHLEPQGQYEIRQMMHSFNRMVKMLKVSIEENELAQTKKHEAEIKALQSQINPHFLVNTLNSIRFMAQVSKYEGIRKMAESLMRIVSCSFRSNISFYTLREEMEILDSYIYLMKIRYSEGFEVEYDVEEACMECLVPRLILQPLVENSIVHGFNEEDIGHLKISVKRENGLLLLKVWDDGCGIGDEQVEKILSGCVQTPGDNTSIGMENVISRLKLNFGNLFHIDIHSVPKEYTEIVLQLPILEETNEKCTDC</sequence>
<keyword evidence="5" id="KW-1133">Transmembrane helix</keyword>
<dbReference type="Pfam" id="PF06580">
    <property type="entry name" value="His_kinase"/>
    <property type="match status" value="1"/>
</dbReference>
<feature type="transmembrane region" description="Helical" evidence="5">
    <location>
        <begin position="12"/>
        <end position="34"/>
    </location>
</feature>
<evidence type="ECO:0000256" key="1">
    <source>
        <dbReference type="ARBA" id="ARBA00004370"/>
    </source>
</evidence>
<dbReference type="Gene3D" id="6.10.340.10">
    <property type="match status" value="1"/>
</dbReference>
<keyword evidence="5" id="KW-0812">Transmembrane</keyword>
<dbReference type="GO" id="GO:0016020">
    <property type="term" value="C:membrane"/>
    <property type="evidence" value="ECO:0007669"/>
    <property type="project" value="UniProtKB-SubCell"/>
</dbReference>
<keyword evidence="4 7" id="KW-0418">Kinase</keyword>
<dbReference type="Pfam" id="PF00672">
    <property type="entry name" value="HAMP"/>
    <property type="match status" value="1"/>
</dbReference>
<dbReference type="CDD" id="cd06225">
    <property type="entry name" value="HAMP"/>
    <property type="match status" value="1"/>
</dbReference>
<dbReference type="GO" id="GO:0000155">
    <property type="term" value="F:phosphorelay sensor kinase activity"/>
    <property type="evidence" value="ECO:0007669"/>
    <property type="project" value="InterPro"/>
</dbReference>
<dbReference type="PANTHER" id="PTHR34220">
    <property type="entry name" value="SENSOR HISTIDINE KINASE YPDA"/>
    <property type="match status" value="1"/>
</dbReference>
<comment type="subcellular location">
    <subcellularLocation>
        <location evidence="1">Membrane</location>
    </subcellularLocation>
</comment>
<accession>A0A4P6LYM0</accession>
<protein>
    <submittedName>
        <fullName evidence="7">Sensor histidine kinase YehU</fullName>
        <ecNumber evidence="7">2.7.13.3</ecNumber>
    </submittedName>
</protein>
<evidence type="ECO:0000256" key="5">
    <source>
        <dbReference type="SAM" id="Phobius"/>
    </source>
</evidence>
<dbReference type="Proteomes" id="UP000289794">
    <property type="component" value="Chromosome"/>
</dbReference>
<evidence type="ECO:0000256" key="2">
    <source>
        <dbReference type="ARBA" id="ARBA00022553"/>
    </source>
</evidence>
<dbReference type="PROSITE" id="PS50885">
    <property type="entry name" value="HAMP"/>
    <property type="match status" value="1"/>
</dbReference>